<keyword evidence="7" id="KW-0406">Ion transport</keyword>
<evidence type="ECO:0000259" key="12">
    <source>
        <dbReference type="Pfam" id="PF16916"/>
    </source>
</evidence>
<dbReference type="NCBIfam" id="TIGR01297">
    <property type="entry name" value="CDF"/>
    <property type="match status" value="1"/>
</dbReference>
<evidence type="ECO:0000256" key="8">
    <source>
        <dbReference type="ARBA" id="ARBA00022989"/>
    </source>
</evidence>
<keyword evidence="9 10" id="KW-0472">Membrane</keyword>
<feature type="transmembrane region" description="Helical" evidence="10">
    <location>
        <begin position="114"/>
        <end position="132"/>
    </location>
</feature>
<dbReference type="InterPro" id="IPR027470">
    <property type="entry name" value="Cation_efflux_CTD"/>
</dbReference>
<evidence type="ECO:0000256" key="10">
    <source>
        <dbReference type="SAM" id="Phobius"/>
    </source>
</evidence>
<feature type="domain" description="Cation efflux protein transmembrane" evidence="11">
    <location>
        <begin position="9"/>
        <end position="207"/>
    </location>
</feature>
<evidence type="ECO:0000256" key="4">
    <source>
        <dbReference type="ARBA" id="ARBA00022475"/>
    </source>
</evidence>
<name>A0A6S5BTE9_AERVE</name>
<evidence type="ECO:0000256" key="7">
    <source>
        <dbReference type="ARBA" id="ARBA00022906"/>
    </source>
</evidence>
<evidence type="ECO:0000256" key="5">
    <source>
        <dbReference type="ARBA" id="ARBA00022496"/>
    </source>
</evidence>
<sequence length="293" mass="32117">MSRKSRAALVSVGSNTCLIIIKLLVGMVSGSVSIISEAIHSGMDLVAALIAWFSVRKSDIPPDPRHPYGHDKIENVSGVIEAILILIASCWIIFEAVSKLLHPEGKVEEISLGVLVMLTSALVNWIVSGYLYRVAREEDSVALAADALHLKADVLTSLGVGVGLLGIWIAGHFGYDLHYLDPIVAIGVALFILKEAIEMLSHAFKPLIDHSLNEEELNMVAEVICNCNQSIDGFHDLRSRRAGRRRHIDFHLTLPSNMTVEESHAICDQIERKIEDKLPNSVVVIHVEPHGHS</sequence>
<dbReference type="SUPFAM" id="SSF160240">
    <property type="entry name" value="Cation efflux protein cytoplasmic domain-like"/>
    <property type="match status" value="1"/>
</dbReference>
<feature type="transmembrane region" description="Helical" evidence="10">
    <location>
        <begin position="76"/>
        <end position="94"/>
    </location>
</feature>
<dbReference type="FunFam" id="3.30.70.1350:FF:000002">
    <property type="entry name" value="Ferrous-iron efflux pump FieF"/>
    <property type="match status" value="1"/>
</dbReference>
<keyword evidence="7" id="KW-0864">Zinc transport</keyword>
<dbReference type="GO" id="GO:0015086">
    <property type="term" value="F:cadmium ion transmembrane transporter activity"/>
    <property type="evidence" value="ECO:0007669"/>
    <property type="project" value="TreeGrafter"/>
</dbReference>
<evidence type="ECO:0000256" key="9">
    <source>
        <dbReference type="ARBA" id="ARBA00023136"/>
    </source>
</evidence>
<dbReference type="Gene3D" id="3.30.70.1350">
    <property type="entry name" value="Cation efflux protein, cytoplasmic domain"/>
    <property type="match status" value="1"/>
</dbReference>
<keyword evidence="3" id="KW-0813">Transport</keyword>
<comment type="subcellular location">
    <subcellularLocation>
        <location evidence="1">Cell membrane</location>
        <topology evidence="1">Multi-pass membrane protein</topology>
    </subcellularLocation>
</comment>
<dbReference type="InterPro" id="IPR058533">
    <property type="entry name" value="Cation_efflux_TM"/>
</dbReference>
<dbReference type="RefSeq" id="WP_182937826.1">
    <property type="nucleotide sequence ID" value="NZ_AP022038.1"/>
</dbReference>
<organism evidence="13 14">
    <name type="scientific">Aeromonas veronii</name>
    <dbReference type="NCBI Taxonomy" id="654"/>
    <lineage>
        <taxon>Bacteria</taxon>
        <taxon>Pseudomonadati</taxon>
        <taxon>Pseudomonadota</taxon>
        <taxon>Gammaproteobacteria</taxon>
        <taxon>Aeromonadales</taxon>
        <taxon>Aeromonadaceae</taxon>
        <taxon>Aeromonas</taxon>
    </lineage>
</organism>
<dbReference type="EMBL" id="AP022038">
    <property type="protein sequence ID" value="BBR40367.1"/>
    <property type="molecule type" value="Genomic_DNA"/>
</dbReference>
<keyword evidence="5" id="KW-0410">Iron transport</keyword>
<dbReference type="Pfam" id="PF16916">
    <property type="entry name" value="ZT_dimer"/>
    <property type="match status" value="1"/>
</dbReference>
<dbReference type="InterPro" id="IPR050291">
    <property type="entry name" value="CDF_Transporter"/>
</dbReference>
<protein>
    <submittedName>
        <fullName evidence="13">Cation transporter</fullName>
    </submittedName>
</protein>
<feature type="transmembrane region" description="Helical" evidence="10">
    <location>
        <begin position="152"/>
        <end position="171"/>
    </location>
</feature>
<evidence type="ECO:0000256" key="2">
    <source>
        <dbReference type="ARBA" id="ARBA00010212"/>
    </source>
</evidence>
<feature type="transmembrane region" description="Helical" evidence="10">
    <location>
        <begin position="7"/>
        <end position="28"/>
    </location>
</feature>
<keyword evidence="6 10" id="KW-0812">Transmembrane</keyword>
<dbReference type="InterPro" id="IPR002524">
    <property type="entry name" value="Cation_efflux"/>
</dbReference>
<gene>
    <name evidence="13" type="ORF">WP3W19E03_28920</name>
</gene>
<reference evidence="13 14" key="1">
    <citation type="submission" date="2019-12" db="EMBL/GenBank/DDBJ databases">
        <title>complete genome sequences of Aeromonas veronii str. WP3-W19-ESBL-03 isolated from wastewater treatment plant effluent.</title>
        <authorList>
            <person name="Sekizuka T."/>
            <person name="Itokawa K."/>
            <person name="Yatsu K."/>
            <person name="Inamine Y."/>
            <person name="Kuroda M."/>
        </authorList>
    </citation>
    <scope>NUCLEOTIDE SEQUENCE [LARGE SCALE GENOMIC DNA]</scope>
    <source>
        <strain evidence="13 14">WP3-W19-ESBL-03</strain>
    </source>
</reference>
<dbReference type="GO" id="GO:0005886">
    <property type="term" value="C:plasma membrane"/>
    <property type="evidence" value="ECO:0007669"/>
    <property type="project" value="UniProtKB-SubCell"/>
</dbReference>
<dbReference type="PANTHER" id="PTHR43840:SF15">
    <property type="entry name" value="MITOCHONDRIAL METAL TRANSPORTER 1-RELATED"/>
    <property type="match status" value="1"/>
</dbReference>
<dbReference type="Proteomes" id="UP000515442">
    <property type="component" value="Chromosome"/>
</dbReference>
<evidence type="ECO:0000256" key="1">
    <source>
        <dbReference type="ARBA" id="ARBA00004651"/>
    </source>
</evidence>
<keyword evidence="8 10" id="KW-1133">Transmembrane helix</keyword>
<dbReference type="GO" id="GO:0015341">
    <property type="term" value="F:zinc efflux antiporter activity"/>
    <property type="evidence" value="ECO:0007669"/>
    <property type="project" value="TreeGrafter"/>
</dbReference>
<proteinExistence type="inferred from homology"/>
<evidence type="ECO:0000256" key="3">
    <source>
        <dbReference type="ARBA" id="ARBA00022448"/>
    </source>
</evidence>
<evidence type="ECO:0000256" key="6">
    <source>
        <dbReference type="ARBA" id="ARBA00022692"/>
    </source>
</evidence>
<dbReference type="GO" id="GO:0006882">
    <property type="term" value="P:intracellular zinc ion homeostasis"/>
    <property type="evidence" value="ECO:0007669"/>
    <property type="project" value="TreeGrafter"/>
</dbReference>
<evidence type="ECO:0000313" key="13">
    <source>
        <dbReference type="EMBL" id="BBR40367.1"/>
    </source>
</evidence>
<dbReference type="InterPro" id="IPR027469">
    <property type="entry name" value="Cation_efflux_TMD_sf"/>
</dbReference>
<dbReference type="Gene3D" id="1.20.1510.10">
    <property type="entry name" value="Cation efflux protein transmembrane domain"/>
    <property type="match status" value="1"/>
</dbReference>
<dbReference type="AlphaFoldDB" id="A0A6S5BTE9"/>
<feature type="domain" description="Cation efflux protein cytoplasmic" evidence="12">
    <location>
        <begin position="213"/>
        <end position="290"/>
    </location>
</feature>
<dbReference type="PANTHER" id="PTHR43840">
    <property type="entry name" value="MITOCHONDRIAL METAL TRANSPORTER 1-RELATED"/>
    <property type="match status" value="1"/>
</dbReference>
<evidence type="ECO:0000259" key="11">
    <source>
        <dbReference type="Pfam" id="PF01545"/>
    </source>
</evidence>
<dbReference type="SUPFAM" id="SSF161111">
    <property type="entry name" value="Cation efflux protein transmembrane domain-like"/>
    <property type="match status" value="1"/>
</dbReference>
<dbReference type="InterPro" id="IPR036837">
    <property type="entry name" value="Cation_efflux_CTD_sf"/>
</dbReference>
<dbReference type="GO" id="GO:0015093">
    <property type="term" value="F:ferrous iron transmembrane transporter activity"/>
    <property type="evidence" value="ECO:0007669"/>
    <property type="project" value="TreeGrafter"/>
</dbReference>
<comment type="similarity">
    <text evidence="2">Belongs to the cation diffusion facilitator (CDF) transporter (TC 2.A.4) family. FieF subfamily.</text>
</comment>
<dbReference type="Pfam" id="PF01545">
    <property type="entry name" value="Cation_efflux"/>
    <property type="match status" value="1"/>
</dbReference>
<evidence type="ECO:0000313" key="14">
    <source>
        <dbReference type="Proteomes" id="UP000515442"/>
    </source>
</evidence>
<keyword evidence="7" id="KW-0862">Zinc</keyword>
<accession>A0A6S5BTE9</accession>
<feature type="transmembrane region" description="Helical" evidence="10">
    <location>
        <begin position="34"/>
        <end position="55"/>
    </location>
</feature>
<keyword evidence="5" id="KW-0408">Iron</keyword>
<keyword evidence="4" id="KW-1003">Cell membrane</keyword>